<feature type="binding site" evidence="12">
    <location>
        <position position="154"/>
    </location>
    <ligand>
        <name>D-threo-isocitrate</name>
        <dbReference type="ChEBI" id="CHEBI:15562"/>
    </ligand>
</feature>
<evidence type="ECO:0000256" key="12">
    <source>
        <dbReference type="PIRSR" id="PIRSR604439-1"/>
    </source>
</evidence>
<evidence type="ECO:0000313" key="19">
    <source>
        <dbReference type="EMBL" id="PXW98739.1"/>
    </source>
</evidence>
<dbReference type="NCBIfam" id="TIGR00183">
    <property type="entry name" value="prok_nadp_idh"/>
    <property type="match status" value="1"/>
</dbReference>
<dbReference type="PANTHER" id="PTHR43504">
    <property type="entry name" value="ISOCITRATE DEHYDROGENASE [NADP]"/>
    <property type="match status" value="1"/>
</dbReference>
<dbReference type="GO" id="GO:0000287">
    <property type="term" value="F:magnesium ion binding"/>
    <property type="evidence" value="ECO:0007669"/>
    <property type="project" value="InterPro"/>
</dbReference>
<dbReference type="SMART" id="SM01329">
    <property type="entry name" value="Iso_dh"/>
    <property type="match status" value="1"/>
</dbReference>
<dbReference type="GO" id="GO:0006097">
    <property type="term" value="P:glyoxylate cycle"/>
    <property type="evidence" value="ECO:0007669"/>
    <property type="project" value="UniProtKB-KW"/>
</dbReference>
<dbReference type="SUPFAM" id="SSF53659">
    <property type="entry name" value="Isocitrate/Isopropylmalate dehydrogenase-like"/>
    <property type="match status" value="1"/>
</dbReference>
<feature type="binding site" evidence="14">
    <location>
        <position position="308"/>
    </location>
    <ligand>
        <name>Mg(2+)</name>
        <dbReference type="ChEBI" id="CHEBI:18420"/>
    </ligand>
</feature>
<dbReference type="InterPro" id="IPR024084">
    <property type="entry name" value="IsoPropMal-DH-like_dom"/>
</dbReference>
<dbReference type="NCBIfam" id="NF005425">
    <property type="entry name" value="PRK07006.1"/>
    <property type="match status" value="1"/>
</dbReference>
<protein>
    <recommendedName>
        <fullName evidence="17">Isocitrate dehydrogenase [NADP]</fullName>
        <ecNumber evidence="17">1.1.1.42</ecNumber>
    </recommendedName>
</protein>
<reference evidence="19 20" key="1">
    <citation type="submission" date="2018-05" db="EMBL/GenBank/DDBJ databases">
        <title>Genomic Encyclopedia of Type Strains, Phase IV (KMG-IV): sequencing the most valuable type-strain genomes for metagenomic binning, comparative biology and taxonomic classification.</title>
        <authorList>
            <person name="Goeker M."/>
        </authorList>
    </citation>
    <scope>NUCLEOTIDE SEQUENCE [LARGE SCALE GENOMIC DNA]</scope>
    <source>
        <strain evidence="19 20">DSM 566</strain>
    </source>
</reference>
<keyword evidence="7 14" id="KW-0460">Magnesium</keyword>
<dbReference type="OrthoDB" id="9806254at2"/>
<evidence type="ECO:0000259" key="18">
    <source>
        <dbReference type="SMART" id="SM01329"/>
    </source>
</evidence>
<evidence type="ECO:0000256" key="4">
    <source>
        <dbReference type="ARBA" id="ARBA00022435"/>
    </source>
</evidence>
<feature type="site" description="Critical for catalysis" evidence="15">
    <location>
        <position position="161"/>
    </location>
</feature>
<evidence type="ECO:0000256" key="11">
    <source>
        <dbReference type="ARBA" id="ARBA00023554"/>
    </source>
</evidence>
<feature type="modified residue" description="N6-succinyllysine" evidence="16">
    <location>
        <position position="101"/>
    </location>
</feature>
<evidence type="ECO:0000256" key="1">
    <source>
        <dbReference type="ARBA" id="ARBA00001936"/>
    </source>
</evidence>
<evidence type="ECO:0000256" key="13">
    <source>
        <dbReference type="PIRSR" id="PIRSR604439-2"/>
    </source>
</evidence>
<keyword evidence="8 13" id="KW-0521">NADP</keyword>
<dbReference type="PROSITE" id="PS00470">
    <property type="entry name" value="IDH_IMDH"/>
    <property type="match status" value="1"/>
</dbReference>
<organism evidence="19 20">
    <name type="scientific">Sphaerotilus hippei</name>
    <dbReference type="NCBI Taxonomy" id="744406"/>
    <lineage>
        <taxon>Bacteria</taxon>
        <taxon>Pseudomonadati</taxon>
        <taxon>Pseudomonadota</taxon>
        <taxon>Betaproteobacteria</taxon>
        <taxon>Burkholderiales</taxon>
        <taxon>Sphaerotilaceae</taxon>
        <taxon>Sphaerotilus</taxon>
    </lineage>
</organism>
<name>A0A318HFQ6_9BURK</name>
<keyword evidence="5 17" id="KW-0816">Tricarboxylic acid cycle</keyword>
<feature type="binding site" evidence="12">
    <location>
        <position position="116"/>
    </location>
    <ligand>
        <name>D-threo-isocitrate</name>
        <dbReference type="ChEBI" id="CHEBI:15562"/>
    </ligand>
</feature>
<comment type="similarity">
    <text evidence="2">Belongs to the isocitrate and isopropylmalate dehydrogenases family.</text>
</comment>
<evidence type="ECO:0000256" key="3">
    <source>
        <dbReference type="ARBA" id="ARBA00011738"/>
    </source>
</evidence>
<dbReference type="RefSeq" id="WP_110399366.1">
    <property type="nucleotide sequence ID" value="NZ_QJJS01000002.1"/>
</dbReference>
<dbReference type="InterPro" id="IPR019818">
    <property type="entry name" value="IsoCit/isopropylmalate_DH_CS"/>
</dbReference>
<dbReference type="Proteomes" id="UP000247811">
    <property type="component" value="Unassembled WGS sequence"/>
</dbReference>
<feature type="binding site" evidence="13">
    <location>
        <begin position="340"/>
        <end position="346"/>
    </location>
    <ligand>
        <name>NADP(+)</name>
        <dbReference type="ChEBI" id="CHEBI:58349"/>
    </ligand>
</feature>
<feature type="modified residue" description="N6-acetyllysine" evidence="16">
    <location>
        <position position="143"/>
    </location>
</feature>
<accession>A0A318HFQ6</accession>
<feature type="site" description="Critical for catalysis" evidence="15">
    <location>
        <position position="231"/>
    </location>
</feature>
<comment type="catalytic activity">
    <reaction evidence="11">
        <text>D-threo-isocitrate + NADP(+) = 2-oxoglutarate + CO2 + NADPH</text>
        <dbReference type="Rhea" id="RHEA:19629"/>
        <dbReference type="ChEBI" id="CHEBI:15562"/>
        <dbReference type="ChEBI" id="CHEBI:16526"/>
        <dbReference type="ChEBI" id="CHEBI:16810"/>
        <dbReference type="ChEBI" id="CHEBI:57783"/>
        <dbReference type="ChEBI" id="CHEBI:58349"/>
        <dbReference type="EC" id="1.1.1.42"/>
    </reaction>
</comment>
<evidence type="ECO:0000256" key="9">
    <source>
        <dbReference type="ARBA" id="ARBA00023002"/>
    </source>
</evidence>
<evidence type="ECO:0000256" key="14">
    <source>
        <dbReference type="PIRSR" id="PIRSR604439-3"/>
    </source>
</evidence>
<dbReference type="EMBL" id="QJJS01000002">
    <property type="protein sequence ID" value="PXW98739.1"/>
    <property type="molecule type" value="Genomic_DNA"/>
</dbReference>
<evidence type="ECO:0000313" key="20">
    <source>
        <dbReference type="Proteomes" id="UP000247811"/>
    </source>
</evidence>
<evidence type="ECO:0000256" key="16">
    <source>
        <dbReference type="PIRSR" id="PIRSR604439-5"/>
    </source>
</evidence>
<keyword evidence="4 17" id="KW-0329">Glyoxylate bypass</keyword>
<comment type="cofactor">
    <cofactor evidence="14">
        <name>Mg(2+)</name>
        <dbReference type="ChEBI" id="CHEBI:18420"/>
    </cofactor>
    <cofactor evidence="14">
        <name>Mn(2+)</name>
        <dbReference type="ChEBI" id="CHEBI:29035"/>
    </cofactor>
    <text evidence="14">Binds 1 Mg(2+) or Mn(2+) ion per subunit.</text>
</comment>
<evidence type="ECO:0000256" key="6">
    <source>
        <dbReference type="ARBA" id="ARBA00022723"/>
    </source>
</evidence>
<evidence type="ECO:0000256" key="17">
    <source>
        <dbReference type="RuleBase" id="RU004446"/>
    </source>
</evidence>
<keyword evidence="20" id="KW-1185">Reference proteome</keyword>
<dbReference type="GO" id="GO:0051287">
    <property type="term" value="F:NAD binding"/>
    <property type="evidence" value="ECO:0007669"/>
    <property type="project" value="InterPro"/>
</dbReference>
<feature type="binding site" evidence="12">
    <location>
        <position position="120"/>
    </location>
    <ligand>
        <name>D-threo-isocitrate</name>
        <dbReference type="ChEBI" id="CHEBI:15562"/>
    </ligand>
</feature>
<dbReference type="Pfam" id="PF00180">
    <property type="entry name" value="Iso_dh"/>
    <property type="match status" value="1"/>
</dbReference>
<dbReference type="PANTHER" id="PTHR43504:SF1">
    <property type="entry name" value="ISOCITRATE DEHYDROGENASE [NADP]"/>
    <property type="match status" value="1"/>
</dbReference>
<feature type="binding site" evidence="12">
    <location>
        <position position="114"/>
    </location>
    <ligand>
        <name>D-threo-isocitrate</name>
        <dbReference type="ChEBI" id="CHEBI:15562"/>
    </ligand>
</feature>
<comment type="caution">
    <text evidence="19">The sequence shown here is derived from an EMBL/GenBank/DDBJ whole genome shotgun (WGS) entry which is preliminary data.</text>
</comment>
<dbReference type="Gene3D" id="3.40.718.10">
    <property type="entry name" value="Isopropylmalate Dehydrogenase"/>
    <property type="match status" value="1"/>
</dbReference>
<evidence type="ECO:0000256" key="10">
    <source>
        <dbReference type="ARBA" id="ARBA00023211"/>
    </source>
</evidence>
<evidence type="ECO:0000256" key="8">
    <source>
        <dbReference type="ARBA" id="ARBA00022857"/>
    </source>
</evidence>
<feature type="binding site" evidence="13">
    <location>
        <position position="396"/>
    </location>
    <ligand>
        <name>NADP(+)</name>
        <dbReference type="ChEBI" id="CHEBI:58349"/>
    </ligand>
</feature>
<keyword evidence="6 17" id="KW-0479">Metal-binding</keyword>
<feature type="binding site" evidence="13">
    <location>
        <position position="353"/>
    </location>
    <ligand>
        <name>NADP(+)</name>
        <dbReference type="ChEBI" id="CHEBI:58349"/>
    </ligand>
</feature>
<feature type="binding site" evidence="13">
    <location>
        <position position="105"/>
    </location>
    <ligand>
        <name>NADP(+)</name>
        <dbReference type="ChEBI" id="CHEBI:58349"/>
    </ligand>
</feature>
<keyword evidence="10 14" id="KW-0464">Manganese</keyword>
<feature type="modified residue" description="Phosphoserine" evidence="16">
    <location>
        <position position="114"/>
    </location>
</feature>
<proteinExistence type="inferred from homology"/>
<sequence>MYQHIQVPAGGEKITVNADFSLNVPNQPIIPFIEGDGIGLDITPVMIKVVDAAVAKAYGGDRKIHWMEIYAGEKSTRIYGPDVWLPAETLDVLREYVVSIKGPLTTPVGGGIRSLNVALRQELDLYVCLRPVQYFKGVPSPVKEPHKIDMVIFRENSEDIYAGIEYEAGSEKARKLIRFLQEEMGVRKIRFPETSGLGIKPVSVEGTERLMRKAIQYAIDNDRPSVTIVHKGNIMKFTEGGFRDWAYALAQREFGAQLIDGGPWCGFTNPKTGRTITIKDSIADAFLQQILLRPAEYSVIATLNLNGDYISDALAAQVGGIGIAPGANLSDSVACFEATHGTAPKYAGKDYVNPGSEILSAEMMLRHMGWTEAADLILASMERAIASKKVTYDFARLMEGAVQVSCSGFGQVMIDHM</sequence>
<evidence type="ECO:0000256" key="2">
    <source>
        <dbReference type="ARBA" id="ARBA00007769"/>
    </source>
</evidence>
<dbReference type="EC" id="1.1.1.42" evidence="17"/>
<dbReference type="GO" id="GO:0006099">
    <property type="term" value="P:tricarboxylic acid cycle"/>
    <property type="evidence" value="ECO:0007669"/>
    <property type="project" value="UniProtKB-UniRule"/>
</dbReference>
<evidence type="ECO:0000256" key="5">
    <source>
        <dbReference type="ARBA" id="ARBA00022532"/>
    </source>
</evidence>
<feature type="binding site" evidence="13">
    <location>
        <position position="392"/>
    </location>
    <ligand>
        <name>NADP(+)</name>
        <dbReference type="ChEBI" id="CHEBI:58349"/>
    </ligand>
</feature>
<gene>
    <name evidence="19" type="ORF">C7444_102221</name>
</gene>
<comment type="subunit">
    <text evidence="3">Homodimer.</text>
</comment>
<evidence type="ECO:0000256" key="15">
    <source>
        <dbReference type="PIRSR" id="PIRSR604439-4"/>
    </source>
</evidence>
<feature type="domain" description="Isopropylmalate dehydrogenase-like" evidence="18">
    <location>
        <begin position="29"/>
        <end position="413"/>
    </location>
</feature>
<evidence type="ECO:0000256" key="7">
    <source>
        <dbReference type="ARBA" id="ARBA00022842"/>
    </source>
</evidence>
<comment type="cofactor">
    <cofactor evidence="1">
        <name>Mn(2+)</name>
        <dbReference type="ChEBI" id="CHEBI:29035"/>
    </cofactor>
</comment>
<dbReference type="InterPro" id="IPR004439">
    <property type="entry name" value="Isocitrate_DH_NADP_dimer_prok"/>
</dbReference>
<keyword evidence="9" id="KW-0560">Oxidoreductase</keyword>
<dbReference type="GO" id="GO:0004450">
    <property type="term" value="F:isocitrate dehydrogenase (NADP+) activity"/>
    <property type="evidence" value="ECO:0007669"/>
    <property type="project" value="UniProtKB-UniRule"/>
</dbReference>
<dbReference type="AlphaFoldDB" id="A0A318HFQ6"/>
<feature type="binding site" evidence="12">
    <location>
        <position position="130"/>
    </location>
    <ligand>
        <name>D-threo-isocitrate</name>
        <dbReference type="ChEBI" id="CHEBI:15562"/>
    </ligand>
</feature>